<name>A0ACD3AVG6_9AGAR</name>
<evidence type="ECO:0000313" key="2">
    <source>
        <dbReference type="Proteomes" id="UP000308600"/>
    </source>
</evidence>
<evidence type="ECO:0000313" key="1">
    <source>
        <dbReference type="EMBL" id="TFK69344.1"/>
    </source>
</evidence>
<dbReference type="Proteomes" id="UP000308600">
    <property type="component" value="Unassembled WGS sequence"/>
</dbReference>
<sequence>MKAFSALTSLALVAVSQAHTIFQKISIDGVEQGQLRGVRAPDGPYSTYPIQDLTDPNMACNTGIVYKDDIVHQITAGSTVGAWWGHVIGGPQWPVDPDNPISPGHKGPISVYLAKVDDAVTADGNGLQWFKIAHDGLIDVPNGKWAVDTMIENKGWNYFKVPSCVAPGNYLLRVELLALHSAYAAGGAQFFMECAQVNIVSNGTHTGAPYTTFPGAYYPEHPGILINIYDQYGQPTNAKKEYTIPGPEPISCPSD</sequence>
<dbReference type="EMBL" id="ML208332">
    <property type="protein sequence ID" value="TFK69344.1"/>
    <property type="molecule type" value="Genomic_DNA"/>
</dbReference>
<proteinExistence type="predicted"/>
<accession>A0ACD3AVG6</accession>
<keyword evidence="1" id="KW-0378">Hydrolase</keyword>
<organism evidence="1 2">
    <name type="scientific">Pluteus cervinus</name>
    <dbReference type="NCBI Taxonomy" id="181527"/>
    <lineage>
        <taxon>Eukaryota</taxon>
        <taxon>Fungi</taxon>
        <taxon>Dikarya</taxon>
        <taxon>Basidiomycota</taxon>
        <taxon>Agaricomycotina</taxon>
        <taxon>Agaricomycetes</taxon>
        <taxon>Agaricomycetidae</taxon>
        <taxon>Agaricales</taxon>
        <taxon>Pluteineae</taxon>
        <taxon>Pluteaceae</taxon>
        <taxon>Pluteus</taxon>
    </lineage>
</organism>
<reference evidence="1 2" key="1">
    <citation type="journal article" date="2019" name="Nat. Ecol. Evol.">
        <title>Megaphylogeny resolves global patterns of mushroom evolution.</title>
        <authorList>
            <person name="Varga T."/>
            <person name="Krizsan K."/>
            <person name="Foldi C."/>
            <person name="Dima B."/>
            <person name="Sanchez-Garcia M."/>
            <person name="Sanchez-Ramirez S."/>
            <person name="Szollosi G.J."/>
            <person name="Szarkandi J.G."/>
            <person name="Papp V."/>
            <person name="Albert L."/>
            <person name="Andreopoulos W."/>
            <person name="Angelini C."/>
            <person name="Antonin V."/>
            <person name="Barry K.W."/>
            <person name="Bougher N.L."/>
            <person name="Buchanan P."/>
            <person name="Buyck B."/>
            <person name="Bense V."/>
            <person name="Catcheside P."/>
            <person name="Chovatia M."/>
            <person name="Cooper J."/>
            <person name="Damon W."/>
            <person name="Desjardin D."/>
            <person name="Finy P."/>
            <person name="Geml J."/>
            <person name="Haridas S."/>
            <person name="Hughes K."/>
            <person name="Justo A."/>
            <person name="Karasinski D."/>
            <person name="Kautmanova I."/>
            <person name="Kiss B."/>
            <person name="Kocsube S."/>
            <person name="Kotiranta H."/>
            <person name="LaButti K.M."/>
            <person name="Lechner B.E."/>
            <person name="Liimatainen K."/>
            <person name="Lipzen A."/>
            <person name="Lukacs Z."/>
            <person name="Mihaltcheva S."/>
            <person name="Morgado L.N."/>
            <person name="Niskanen T."/>
            <person name="Noordeloos M.E."/>
            <person name="Ohm R.A."/>
            <person name="Ortiz-Santana B."/>
            <person name="Ovrebo C."/>
            <person name="Racz N."/>
            <person name="Riley R."/>
            <person name="Savchenko A."/>
            <person name="Shiryaev A."/>
            <person name="Soop K."/>
            <person name="Spirin V."/>
            <person name="Szebenyi C."/>
            <person name="Tomsovsky M."/>
            <person name="Tulloss R.E."/>
            <person name="Uehling J."/>
            <person name="Grigoriev I.V."/>
            <person name="Vagvolgyi C."/>
            <person name="Papp T."/>
            <person name="Martin F.M."/>
            <person name="Miettinen O."/>
            <person name="Hibbett D.S."/>
            <person name="Nagy L.G."/>
        </authorList>
    </citation>
    <scope>NUCLEOTIDE SEQUENCE [LARGE SCALE GENOMIC DNA]</scope>
    <source>
        <strain evidence="1 2">NL-1719</strain>
    </source>
</reference>
<gene>
    <name evidence="1" type="ORF">BDN72DRAFT_870678</name>
</gene>
<keyword evidence="2" id="KW-1185">Reference proteome</keyword>
<protein>
    <submittedName>
        <fullName evidence="1">Family 61 glycosyl hydrolase</fullName>
    </submittedName>
</protein>